<dbReference type="WBParaSite" id="BPAG_0000209001-mRNA-1">
    <property type="protein sequence ID" value="BPAG_0000209001-mRNA-1"/>
    <property type="gene ID" value="BPAG_0000209001"/>
</dbReference>
<dbReference type="InterPro" id="IPR051984">
    <property type="entry name" value="Alsin"/>
</dbReference>
<keyword evidence="3" id="KW-1185">Reference proteome</keyword>
<dbReference type="AlphaFoldDB" id="A0A0N4T1N7"/>
<proteinExistence type="predicted"/>
<organism evidence="4">
    <name type="scientific">Brugia pahangi</name>
    <name type="common">Filarial nematode worm</name>
    <dbReference type="NCBI Taxonomy" id="6280"/>
    <lineage>
        <taxon>Eukaryota</taxon>
        <taxon>Metazoa</taxon>
        <taxon>Ecdysozoa</taxon>
        <taxon>Nematoda</taxon>
        <taxon>Chromadorea</taxon>
        <taxon>Rhabditida</taxon>
        <taxon>Spirurina</taxon>
        <taxon>Spiruromorpha</taxon>
        <taxon>Filarioidea</taxon>
        <taxon>Onchocercidae</taxon>
        <taxon>Brugia</taxon>
    </lineage>
</organism>
<dbReference type="PANTHER" id="PTHR46089">
    <property type="entry name" value="ALSIN HOMOLOG"/>
    <property type="match status" value="1"/>
</dbReference>
<name>A0A0N4T1N7_BRUPA</name>
<dbReference type="GO" id="GO:0031267">
    <property type="term" value="F:small GTPase binding"/>
    <property type="evidence" value="ECO:0007669"/>
    <property type="project" value="TreeGrafter"/>
</dbReference>
<evidence type="ECO:0000313" key="3">
    <source>
        <dbReference type="Proteomes" id="UP000278627"/>
    </source>
</evidence>
<reference evidence="2 3" key="2">
    <citation type="submission" date="2018-11" db="EMBL/GenBank/DDBJ databases">
        <authorList>
            <consortium name="Pathogen Informatics"/>
        </authorList>
    </citation>
    <scope>NUCLEOTIDE SEQUENCE [LARGE SCALE GENOMIC DNA]</scope>
</reference>
<dbReference type="PROSITE" id="PS51205">
    <property type="entry name" value="VPS9"/>
    <property type="match status" value="1"/>
</dbReference>
<evidence type="ECO:0000259" key="1">
    <source>
        <dbReference type="PROSITE" id="PS51205"/>
    </source>
</evidence>
<dbReference type="GO" id="GO:0005737">
    <property type="term" value="C:cytoplasm"/>
    <property type="evidence" value="ECO:0007669"/>
    <property type="project" value="TreeGrafter"/>
</dbReference>
<dbReference type="SUPFAM" id="SSF109993">
    <property type="entry name" value="VPS9 domain"/>
    <property type="match status" value="1"/>
</dbReference>
<evidence type="ECO:0000313" key="2">
    <source>
        <dbReference type="EMBL" id="VDN83246.1"/>
    </source>
</evidence>
<evidence type="ECO:0000313" key="4">
    <source>
        <dbReference type="WBParaSite" id="BPAG_0000209001-mRNA-1"/>
    </source>
</evidence>
<dbReference type="PANTHER" id="PTHR46089:SF2">
    <property type="entry name" value="ALSIN HOMOLOG"/>
    <property type="match status" value="1"/>
</dbReference>
<feature type="domain" description="VPS9" evidence="1">
    <location>
        <begin position="1"/>
        <end position="95"/>
    </location>
</feature>
<dbReference type="Proteomes" id="UP000278627">
    <property type="component" value="Unassembled WGS sequence"/>
</dbReference>
<dbReference type="GO" id="GO:0005085">
    <property type="term" value="F:guanyl-nucleotide exchange factor activity"/>
    <property type="evidence" value="ECO:0007669"/>
    <property type="project" value="TreeGrafter"/>
</dbReference>
<reference evidence="4" key="1">
    <citation type="submission" date="2017-02" db="UniProtKB">
        <authorList>
            <consortium name="WormBaseParasite"/>
        </authorList>
    </citation>
    <scope>IDENTIFICATION</scope>
</reference>
<dbReference type="Pfam" id="PF02204">
    <property type="entry name" value="VPS9"/>
    <property type="match status" value="1"/>
</dbReference>
<gene>
    <name evidence="2" type="ORF">BPAG_LOCUS2060</name>
</gene>
<dbReference type="GO" id="GO:0016197">
    <property type="term" value="P:endosomal transport"/>
    <property type="evidence" value="ECO:0007669"/>
    <property type="project" value="TreeGrafter"/>
</dbReference>
<dbReference type="Gene3D" id="1.20.1050.80">
    <property type="entry name" value="VPS9 domain"/>
    <property type="match status" value="1"/>
</dbReference>
<protein>
    <submittedName>
        <fullName evidence="4">VPS9 domain-containing protein</fullName>
    </submittedName>
</protein>
<dbReference type="InterPro" id="IPR037191">
    <property type="entry name" value="VPS9_dom_sf"/>
</dbReference>
<dbReference type="STRING" id="6280.A0A0N4T1N7"/>
<sequence length="95" mass="10539">MNVKFEVGCGTVQRSSGIECVSQFAPAGDSHVWTTDDLLPAFVYVTVRAQLQHLGAEIRLIEDFTPQLQGSGQTELMFTTLRASYFQICNDKNLP</sequence>
<dbReference type="InterPro" id="IPR003123">
    <property type="entry name" value="VPS9"/>
</dbReference>
<dbReference type="EMBL" id="UZAD01000236">
    <property type="protein sequence ID" value="VDN83246.1"/>
    <property type="molecule type" value="Genomic_DNA"/>
</dbReference>
<accession>A0A0N4T1N7</accession>